<name>A0A9P8Y9H3_9PEZI</name>
<comment type="caution">
    <text evidence="2">The sequence shown here is derived from an EMBL/GenBank/DDBJ whole genome shotgun (WGS) entry which is preliminary data.</text>
</comment>
<feature type="compositionally biased region" description="Basic and acidic residues" evidence="1">
    <location>
        <begin position="144"/>
        <end position="154"/>
    </location>
</feature>
<proteinExistence type="predicted"/>
<organism evidence="2 3">
    <name type="scientific">Microdochium trichocladiopsis</name>
    <dbReference type="NCBI Taxonomy" id="1682393"/>
    <lineage>
        <taxon>Eukaryota</taxon>
        <taxon>Fungi</taxon>
        <taxon>Dikarya</taxon>
        <taxon>Ascomycota</taxon>
        <taxon>Pezizomycotina</taxon>
        <taxon>Sordariomycetes</taxon>
        <taxon>Xylariomycetidae</taxon>
        <taxon>Xylariales</taxon>
        <taxon>Microdochiaceae</taxon>
        <taxon>Microdochium</taxon>
    </lineage>
</organism>
<gene>
    <name evidence="2" type="ORF">B0I36DRAFT_323495</name>
</gene>
<feature type="compositionally biased region" description="Polar residues" evidence="1">
    <location>
        <begin position="155"/>
        <end position="167"/>
    </location>
</feature>
<keyword evidence="3" id="KW-1185">Reference proteome</keyword>
<dbReference type="Proteomes" id="UP000756346">
    <property type="component" value="Unassembled WGS sequence"/>
</dbReference>
<dbReference type="RefSeq" id="XP_046012924.1">
    <property type="nucleotide sequence ID" value="XM_046153985.1"/>
</dbReference>
<accession>A0A9P8Y9H3</accession>
<feature type="compositionally biased region" description="Polar residues" evidence="1">
    <location>
        <begin position="53"/>
        <end position="62"/>
    </location>
</feature>
<evidence type="ECO:0000313" key="2">
    <source>
        <dbReference type="EMBL" id="KAH7031244.1"/>
    </source>
</evidence>
<dbReference type="EMBL" id="JAGTJQ010000005">
    <property type="protein sequence ID" value="KAH7031244.1"/>
    <property type="molecule type" value="Genomic_DNA"/>
</dbReference>
<feature type="compositionally biased region" description="Polar residues" evidence="1">
    <location>
        <begin position="17"/>
        <end position="31"/>
    </location>
</feature>
<dbReference type="GeneID" id="70183531"/>
<protein>
    <submittedName>
        <fullName evidence="2">Uncharacterized protein</fullName>
    </submittedName>
</protein>
<dbReference type="OrthoDB" id="10636596at2759"/>
<evidence type="ECO:0000256" key="1">
    <source>
        <dbReference type="SAM" id="MobiDB-lite"/>
    </source>
</evidence>
<sequence length="547" mass="60274">MTAILQPSAGMNMERNVSQISLTAQQRQARSPSDGKATLPSQAMTHAQHETRVPQSLESSTKSEQKRKRSGSDNTTSNKLIAVLETRQTTIDSLSAVLVTNMSNVEEASVHSRDNTKLQSYTLSDTAVDNCADEALEVTADARQSVRSEDRRSPVDQQPGHSSLQASFTNGNIKTAGLGHKLFLSSQKVFQAKFRDLVPSVPKSSNWAPGDGFAATEAVPDFTFFTTGRHKRRCTRPAPSFGRLELAQSEEFGSGTQRAPLRPKIQRLTQHQLKLRRGPAIDFWPTQHDFADDSAVFSQRLPRVTKTKSSLGEIKELAPELFVPRSGHREACSDVMDPLDFRYVSPPAFHGAVDFENFRRLHTPPEKGHARIPRALFGICAWRVDASSESASDGESTMEIEFLPSSIGESSNECEDDESAILGDRAEMESNSMEEESIASEEPFTSDSYASSILGHDRDGRELGLLGSLDHTATNVNQEGECKDLGDTVAAGQDFLKMIQARRAVSCGSPLQHKMKRWHSDRLGLEEKSSTHCAMAHVPRLSRQYTT</sequence>
<feature type="region of interest" description="Disordered" evidence="1">
    <location>
        <begin position="17"/>
        <end position="80"/>
    </location>
</feature>
<feature type="region of interest" description="Disordered" evidence="1">
    <location>
        <begin position="141"/>
        <end position="167"/>
    </location>
</feature>
<dbReference type="AlphaFoldDB" id="A0A9P8Y9H3"/>
<reference evidence="2" key="1">
    <citation type="journal article" date="2021" name="Nat. Commun.">
        <title>Genetic determinants of endophytism in the Arabidopsis root mycobiome.</title>
        <authorList>
            <person name="Mesny F."/>
            <person name="Miyauchi S."/>
            <person name="Thiergart T."/>
            <person name="Pickel B."/>
            <person name="Atanasova L."/>
            <person name="Karlsson M."/>
            <person name="Huettel B."/>
            <person name="Barry K.W."/>
            <person name="Haridas S."/>
            <person name="Chen C."/>
            <person name="Bauer D."/>
            <person name="Andreopoulos W."/>
            <person name="Pangilinan J."/>
            <person name="LaButti K."/>
            <person name="Riley R."/>
            <person name="Lipzen A."/>
            <person name="Clum A."/>
            <person name="Drula E."/>
            <person name="Henrissat B."/>
            <person name="Kohler A."/>
            <person name="Grigoriev I.V."/>
            <person name="Martin F.M."/>
            <person name="Hacquard S."/>
        </authorList>
    </citation>
    <scope>NUCLEOTIDE SEQUENCE</scope>
    <source>
        <strain evidence="2">MPI-CAGE-CH-0230</strain>
    </source>
</reference>
<evidence type="ECO:0000313" key="3">
    <source>
        <dbReference type="Proteomes" id="UP000756346"/>
    </source>
</evidence>